<evidence type="ECO:0000259" key="1">
    <source>
        <dbReference type="Pfam" id="PF14024"/>
    </source>
</evidence>
<reference evidence="2 3" key="1">
    <citation type="submission" date="2018-06" db="EMBL/GenBank/DDBJ databases">
        <title>Genomic Encyclopedia of Type Strains, Phase IV (KMG-IV): sequencing the most valuable type-strain genomes for metagenomic binning, comparative biology and taxonomic classification.</title>
        <authorList>
            <person name="Goeker M."/>
        </authorList>
    </citation>
    <scope>NUCLEOTIDE SEQUENCE [LARGE SCALE GENOMIC DNA]</scope>
    <source>
        <strain evidence="2 3">DSM 45479</strain>
    </source>
</reference>
<name>A0ABX9EF34_9PSEU</name>
<dbReference type="InterPro" id="IPR025334">
    <property type="entry name" value="DUF4240"/>
</dbReference>
<comment type="caution">
    <text evidence="2">The sequence shown here is derived from an EMBL/GenBank/DDBJ whole genome shotgun (WGS) entry which is preliminary data.</text>
</comment>
<evidence type="ECO:0000313" key="2">
    <source>
        <dbReference type="EMBL" id="RAS69797.1"/>
    </source>
</evidence>
<accession>A0ABX9EF34</accession>
<dbReference type="EMBL" id="QLTT01000001">
    <property type="protein sequence ID" value="RAS69797.1"/>
    <property type="molecule type" value="Genomic_DNA"/>
</dbReference>
<protein>
    <submittedName>
        <fullName evidence="2">Uncharacterized protein DUF4240</fullName>
    </submittedName>
</protein>
<feature type="domain" description="DUF4240" evidence="1">
    <location>
        <begin position="11"/>
        <end position="146"/>
    </location>
</feature>
<gene>
    <name evidence="2" type="ORF">C8D87_10197</name>
</gene>
<dbReference type="Pfam" id="PF14024">
    <property type="entry name" value="DUF4240"/>
    <property type="match status" value="1"/>
</dbReference>
<dbReference type="Proteomes" id="UP000248714">
    <property type="component" value="Unassembled WGS sequence"/>
</dbReference>
<evidence type="ECO:0000313" key="3">
    <source>
        <dbReference type="Proteomes" id="UP000248714"/>
    </source>
</evidence>
<sequence length="203" mass="21672">MSDLSDNVAGMDLDVFWGLVEHSATATSDQHERRAWLTSRLALLPPGDICGFETLLSASRGRVNTFSHWHAAYVLCDGLCSAEQFFGFQSWLVGLGRSVLGEVAACPDALADVPAVRTLLAVGAESWPDSAWPFWPGLERVAHDAYFTATGRSLAGALAALGCVRVTDAGPFTGAVWDLDSPLEAAVRLPRLWQLSGGLEEAA</sequence>
<organism evidence="2 3">
    <name type="scientific">Lentzea atacamensis</name>
    <dbReference type="NCBI Taxonomy" id="531938"/>
    <lineage>
        <taxon>Bacteria</taxon>
        <taxon>Bacillati</taxon>
        <taxon>Actinomycetota</taxon>
        <taxon>Actinomycetes</taxon>
        <taxon>Pseudonocardiales</taxon>
        <taxon>Pseudonocardiaceae</taxon>
        <taxon>Lentzea</taxon>
    </lineage>
</organism>
<keyword evidence="3" id="KW-1185">Reference proteome</keyword>
<proteinExistence type="predicted"/>